<accession>C8VYQ3</accession>
<keyword evidence="6" id="KW-1185">Reference proteome</keyword>
<evidence type="ECO:0000259" key="4">
    <source>
        <dbReference type="PROSITE" id="PS50893"/>
    </source>
</evidence>
<dbReference type="Proteomes" id="UP000002217">
    <property type="component" value="Chromosome"/>
</dbReference>
<dbReference type="SMART" id="SM00382">
    <property type="entry name" value="AAA"/>
    <property type="match status" value="1"/>
</dbReference>
<organism evidence="5 6">
    <name type="scientific">Desulfofarcimen acetoxidans (strain ATCC 49208 / DSM 771 / KCTC 5769 / VKM B-1644 / 5575)</name>
    <name type="common">Desulfotomaculum acetoxidans</name>
    <dbReference type="NCBI Taxonomy" id="485916"/>
    <lineage>
        <taxon>Bacteria</taxon>
        <taxon>Bacillati</taxon>
        <taxon>Bacillota</taxon>
        <taxon>Clostridia</taxon>
        <taxon>Eubacteriales</taxon>
        <taxon>Peptococcaceae</taxon>
        <taxon>Desulfofarcimen</taxon>
    </lineage>
</organism>
<dbReference type="InterPro" id="IPR003593">
    <property type="entry name" value="AAA+_ATPase"/>
</dbReference>
<name>C8VYQ3_DESAS</name>
<dbReference type="GO" id="GO:0022857">
    <property type="term" value="F:transmembrane transporter activity"/>
    <property type="evidence" value="ECO:0007669"/>
    <property type="project" value="TreeGrafter"/>
</dbReference>
<dbReference type="Pfam" id="PF00005">
    <property type="entry name" value="ABC_tran"/>
    <property type="match status" value="1"/>
</dbReference>
<evidence type="ECO:0000256" key="1">
    <source>
        <dbReference type="ARBA" id="ARBA00022448"/>
    </source>
</evidence>
<keyword evidence="2" id="KW-0547">Nucleotide-binding</keyword>
<dbReference type="KEGG" id="dae:Dtox_4104"/>
<dbReference type="InterPro" id="IPR003439">
    <property type="entry name" value="ABC_transporter-like_ATP-bd"/>
</dbReference>
<keyword evidence="1" id="KW-0813">Transport</keyword>
<reference evidence="5 6" key="1">
    <citation type="journal article" date="2009" name="Stand. Genomic Sci.">
        <title>Complete genome sequence of Desulfotomaculum acetoxidans type strain (5575).</title>
        <authorList>
            <person name="Spring S."/>
            <person name="Lapidus A."/>
            <person name="Schroder M."/>
            <person name="Gleim D."/>
            <person name="Sims D."/>
            <person name="Meincke L."/>
            <person name="Glavina Del Rio T."/>
            <person name="Tice H."/>
            <person name="Copeland A."/>
            <person name="Cheng J.F."/>
            <person name="Lucas S."/>
            <person name="Chen F."/>
            <person name="Nolan M."/>
            <person name="Bruce D."/>
            <person name="Goodwin L."/>
            <person name="Pitluck S."/>
            <person name="Ivanova N."/>
            <person name="Mavromatis K."/>
            <person name="Mikhailova N."/>
            <person name="Pati A."/>
            <person name="Chen A."/>
            <person name="Palaniappan K."/>
            <person name="Land M."/>
            <person name="Hauser L."/>
            <person name="Chang Y.J."/>
            <person name="Jeffries C.D."/>
            <person name="Chain P."/>
            <person name="Saunders E."/>
            <person name="Brettin T."/>
            <person name="Detter J.C."/>
            <person name="Goker M."/>
            <person name="Bristow J."/>
            <person name="Eisen J.A."/>
            <person name="Markowitz V."/>
            <person name="Hugenholtz P."/>
            <person name="Kyrpides N.C."/>
            <person name="Klenk H.P."/>
            <person name="Han C."/>
        </authorList>
    </citation>
    <scope>NUCLEOTIDE SEQUENCE [LARGE SCALE GENOMIC DNA]</scope>
    <source>
        <strain evidence="6">ATCC 49208 / DSM 771 / VKM B-1644</strain>
    </source>
</reference>
<dbReference type="EMBL" id="CP001720">
    <property type="protein sequence ID" value="ACV64774.1"/>
    <property type="molecule type" value="Genomic_DNA"/>
</dbReference>
<dbReference type="PROSITE" id="PS50893">
    <property type="entry name" value="ABC_TRANSPORTER_2"/>
    <property type="match status" value="1"/>
</dbReference>
<dbReference type="HOGENOM" id="CLU_000604_1_22_9"/>
<dbReference type="InterPro" id="IPR017871">
    <property type="entry name" value="ABC_transporter-like_CS"/>
</dbReference>
<dbReference type="GO" id="GO:0098796">
    <property type="term" value="C:membrane protein complex"/>
    <property type="evidence" value="ECO:0007669"/>
    <property type="project" value="UniProtKB-ARBA"/>
</dbReference>
<dbReference type="eggNOG" id="COG1136">
    <property type="taxonomic scope" value="Bacteria"/>
</dbReference>
<evidence type="ECO:0000313" key="5">
    <source>
        <dbReference type="EMBL" id="ACV64774.1"/>
    </source>
</evidence>
<dbReference type="AlphaFoldDB" id="C8VYQ3"/>
<dbReference type="Gene3D" id="3.40.50.300">
    <property type="entry name" value="P-loop containing nucleotide triphosphate hydrolases"/>
    <property type="match status" value="1"/>
</dbReference>
<dbReference type="PANTHER" id="PTHR24220:SF86">
    <property type="entry name" value="ABC TRANSPORTER ABCH.1"/>
    <property type="match status" value="1"/>
</dbReference>
<dbReference type="STRING" id="485916.Dtox_4104"/>
<keyword evidence="3" id="KW-0067">ATP-binding</keyword>
<dbReference type="RefSeq" id="WP_015759444.1">
    <property type="nucleotide sequence ID" value="NC_013216.1"/>
</dbReference>
<gene>
    <name evidence="5" type="ordered locus">Dtox_4104</name>
</gene>
<proteinExistence type="predicted"/>
<dbReference type="SUPFAM" id="SSF52540">
    <property type="entry name" value="P-loop containing nucleoside triphosphate hydrolases"/>
    <property type="match status" value="1"/>
</dbReference>
<evidence type="ECO:0000256" key="2">
    <source>
        <dbReference type="ARBA" id="ARBA00022741"/>
    </source>
</evidence>
<dbReference type="FunFam" id="3.40.50.300:FF:000032">
    <property type="entry name" value="Export ABC transporter ATP-binding protein"/>
    <property type="match status" value="1"/>
</dbReference>
<dbReference type="CDD" id="cd03255">
    <property type="entry name" value="ABC_MJ0796_LolCDE_FtsE"/>
    <property type="match status" value="1"/>
</dbReference>
<dbReference type="GO" id="GO:0005886">
    <property type="term" value="C:plasma membrane"/>
    <property type="evidence" value="ECO:0007669"/>
    <property type="project" value="TreeGrafter"/>
</dbReference>
<sequence length="235" mass="26013">MIKLLINMGNVSMSYKTKSGPTKILHDINLNIYKDEFVAITGPSGAGKTTLLNLIGLLEKPSGGSYHFMGQPVSSLSGFKLGLIRNRHIGFVFQDFELINDLTIFKNVELPLIYGGISHRQRIQKVTRVLTKLGLSKHLHYLPVQLSGGQQQRVALARAMVTEPALLICDEPTGNLDCQTAEVILSLLEKLHRQGCALVIVTHDMKVAARAKRIIIMENGMIISTKNIISQEEEK</sequence>
<dbReference type="PANTHER" id="PTHR24220">
    <property type="entry name" value="IMPORT ATP-BINDING PROTEIN"/>
    <property type="match status" value="1"/>
</dbReference>
<protein>
    <submittedName>
        <fullName evidence="5">ABC transporter related</fullName>
    </submittedName>
</protein>
<evidence type="ECO:0000256" key="3">
    <source>
        <dbReference type="ARBA" id="ARBA00022840"/>
    </source>
</evidence>
<dbReference type="InterPro" id="IPR027417">
    <property type="entry name" value="P-loop_NTPase"/>
</dbReference>
<feature type="domain" description="ABC transporter" evidence="4">
    <location>
        <begin position="6"/>
        <end position="235"/>
    </location>
</feature>
<dbReference type="GO" id="GO:0005524">
    <property type="term" value="F:ATP binding"/>
    <property type="evidence" value="ECO:0007669"/>
    <property type="project" value="UniProtKB-KW"/>
</dbReference>
<evidence type="ECO:0000313" key="6">
    <source>
        <dbReference type="Proteomes" id="UP000002217"/>
    </source>
</evidence>
<dbReference type="InterPro" id="IPR017911">
    <property type="entry name" value="MacB-like_ATP-bd"/>
</dbReference>
<dbReference type="PROSITE" id="PS00211">
    <property type="entry name" value="ABC_TRANSPORTER_1"/>
    <property type="match status" value="1"/>
</dbReference>
<dbReference type="GO" id="GO:0016887">
    <property type="term" value="F:ATP hydrolysis activity"/>
    <property type="evidence" value="ECO:0007669"/>
    <property type="project" value="InterPro"/>
</dbReference>
<dbReference type="InterPro" id="IPR015854">
    <property type="entry name" value="ABC_transpr_LolD-like"/>
</dbReference>